<name>A0A2Z6AWJ6_9BACT</name>
<sequence length="220" mass="24521">MLNKLEIGVIGLGKFGFFVAQRLMELGHQVVGLDGNPDNVRRAQEALTQVYQGDATDKKVLEQLGFAEFNNVVVSVGSAMEASILICLHLKEIGVEKVWIKAISWEHEKVLRKIGADEVFFPERFGAHQVALQLTNPGLIEYMQFGQGVLMQKLTVDEWAGKALRDLDLTKKFRAQVVAVRKAGSPENDFTYLPSADDVLNKGDELVVIVQEEMLEKLKP</sequence>
<evidence type="ECO:0000259" key="2">
    <source>
        <dbReference type="PROSITE" id="PS51202"/>
    </source>
</evidence>
<dbReference type="PROSITE" id="PS51202">
    <property type="entry name" value="RCK_C"/>
    <property type="match status" value="1"/>
</dbReference>
<dbReference type="GO" id="GO:0006813">
    <property type="term" value="P:potassium ion transport"/>
    <property type="evidence" value="ECO:0007669"/>
    <property type="project" value="InterPro"/>
</dbReference>
<dbReference type="PROSITE" id="PS51201">
    <property type="entry name" value="RCK_N"/>
    <property type="match status" value="1"/>
</dbReference>
<dbReference type="Proteomes" id="UP000269883">
    <property type="component" value="Chromosome"/>
</dbReference>
<dbReference type="OrthoDB" id="9776294at2"/>
<reference evidence="3 4" key="1">
    <citation type="journal article" date="2018" name="Sci. Adv.">
        <title>Multi-heme cytochromes provide a pathway for survival in energy-limited environments.</title>
        <authorList>
            <person name="Deng X."/>
            <person name="Dohmae N."/>
            <person name="Nealson K.H."/>
            <person name="Hashimoto K."/>
            <person name="Okamoto A."/>
        </authorList>
    </citation>
    <scope>NUCLEOTIDE SEQUENCE [LARGE SCALE GENOMIC DNA]</scope>
    <source>
        <strain evidence="3 4">IS5</strain>
    </source>
</reference>
<dbReference type="SUPFAM" id="SSF116726">
    <property type="entry name" value="TrkA C-terminal domain-like"/>
    <property type="match status" value="1"/>
</dbReference>
<keyword evidence="4" id="KW-1185">Reference proteome</keyword>
<dbReference type="RefSeq" id="WP_126377045.1">
    <property type="nucleotide sequence ID" value="NZ_AP017378.1"/>
</dbReference>
<dbReference type="PANTHER" id="PTHR43833:SF7">
    <property type="entry name" value="KTR SYSTEM POTASSIUM UPTAKE PROTEIN C"/>
    <property type="match status" value="1"/>
</dbReference>
<dbReference type="AlphaFoldDB" id="A0A2Z6AWJ6"/>
<evidence type="ECO:0000259" key="1">
    <source>
        <dbReference type="PROSITE" id="PS51201"/>
    </source>
</evidence>
<feature type="domain" description="RCK N-terminal" evidence="1">
    <location>
        <begin position="4"/>
        <end position="121"/>
    </location>
</feature>
<dbReference type="Pfam" id="PF02080">
    <property type="entry name" value="TrkA_C"/>
    <property type="match status" value="1"/>
</dbReference>
<proteinExistence type="predicted"/>
<dbReference type="InterPro" id="IPR003148">
    <property type="entry name" value="RCK_N"/>
</dbReference>
<organism evidence="3 4">
    <name type="scientific">Desulfovibrio ferrophilus</name>
    <dbReference type="NCBI Taxonomy" id="241368"/>
    <lineage>
        <taxon>Bacteria</taxon>
        <taxon>Pseudomonadati</taxon>
        <taxon>Thermodesulfobacteriota</taxon>
        <taxon>Desulfovibrionia</taxon>
        <taxon>Desulfovibrionales</taxon>
        <taxon>Desulfovibrionaceae</taxon>
        <taxon>Desulfovibrio</taxon>
    </lineage>
</organism>
<dbReference type="Gene3D" id="3.30.70.1450">
    <property type="entry name" value="Regulator of K+ conductance, C-terminal domain"/>
    <property type="match status" value="1"/>
</dbReference>
<dbReference type="PANTHER" id="PTHR43833">
    <property type="entry name" value="POTASSIUM CHANNEL PROTEIN 2-RELATED-RELATED"/>
    <property type="match status" value="1"/>
</dbReference>
<gene>
    <name evidence="3" type="ORF">DFE_0901</name>
</gene>
<dbReference type="Pfam" id="PF02254">
    <property type="entry name" value="TrkA_N"/>
    <property type="match status" value="1"/>
</dbReference>
<protein>
    <submittedName>
        <fullName evidence="3">TrkA-N domain protein</fullName>
    </submittedName>
</protein>
<dbReference type="EMBL" id="AP017378">
    <property type="protein sequence ID" value="BBD07627.1"/>
    <property type="molecule type" value="Genomic_DNA"/>
</dbReference>
<dbReference type="KEGG" id="dfl:DFE_0901"/>
<dbReference type="InterPro" id="IPR036721">
    <property type="entry name" value="RCK_C_sf"/>
</dbReference>
<dbReference type="InterPro" id="IPR036291">
    <property type="entry name" value="NAD(P)-bd_dom_sf"/>
</dbReference>
<dbReference type="GO" id="GO:0008324">
    <property type="term" value="F:monoatomic cation transmembrane transporter activity"/>
    <property type="evidence" value="ECO:0007669"/>
    <property type="project" value="InterPro"/>
</dbReference>
<evidence type="ECO:0000313" key="3">
    <source>
        <dbReference type="EMBL" id="BBD07627.1"/>
    </source>
</evidence>
<dbReference type="SUPFAM" id="SSF51735">
    <property type="entry name" value="NAD(P)-binding Rossmann-fold domains"/>
    <property type="match status" value="1"/>
</dbReference>
<dbReference type="InterPro" id="IPR006037">
    <property type="entry name" value="RCK_C"/>
</dbReference>
<evidence type="ECO:0000313" key="4">
    <source>
        <dbReference type="Proteomes" id="UP000269883"/>
    </source>
</evidence>
<accession>A0A2Z6AWJ6</accession>
<dbReference type="Gene3D" id="3.40.50.720">
    <property type="entry name" value="NAD(P)-binding Rossmann-like Domain"/>
    <property type="match status" value="1"/>
</dbReference>
<dbReference type="InterPro" id="IPR050721">
    <property type="entry name" value="Trk_Ktr_HKT_K-transport"/>
</dbReference>
<feature type="domain" description="RCK C-terminal" evidence="2">
    <location>
        <begin position="137"/>
        <end position="220"/>
    </location>
</feature>